<dbReference type="NCBIfam" id="NF003468">
    <property type="entry name" value="PRK05093.1"/>
    <property type="match status" value="1"/>
</dbReference>
<dbReference type="InterPro" id="IPR050103">
    <property type="entry name" value="Class-III_PLP-dep_AT"/>
</dbReference>
<comment type="similarity">
    <text evidence="8">Belongs to the class-III pyridoxal-phosphate-dependent aminotransferase family. ArgD subfamily.</text>
</comment>
<dbReference type="Gene3D" id="3.90.1150.10">
    <property type="entry name" value="Aspartate Aminotransferase, domain 1"/>
    <property type="match status" value="1"/>
</dbReference>
<dbReference type="NCBIfam" id="NF009047">
    <property type="entry name" value="PRK12381.1"/>
    <property type="match status" value="1"/>
</dbReference>
<comment type="catalytic activity">
    <reaction evidence="8">
        <text>N(2)-acetyl-L-ornithine + 2-oxoglutarate = N-acetyl-L-glutamate 5-semialdehyde + L-glutamate</text>
        <dbReference type="Rhea" id="RHEA:18049"/>
        <dbReference type="ChEBI" id="CHEBI:16810"/>
        <dbReference type="ChEBI" id="CHEBI:29123"/>
        <dbReference type="ChEBI" id="CHEBI:29985"/>
        <dbReference type="ChEBI" id="CHEBI:57805"/>
        <dbReference type="EC" id="2.6.1.11"/>
    </reaction>
</comment>
<dbReference type="InterPro" id="IPR015421">
    <property type="entry name" value="PyrdxlP-dep_Trfase_major"/>
</dbReference>
<comment type="pathway">
    <text evidence="8">Amino-acid biosynthesis; L-lysine biosynthesis via DAP pathway; LL-2,6-diaminopimelate from (S)-tetrahydrodipicolinate (succinylase route): step 2/3.</text>
</comment>
<dbReference type="SUPFAM" id="SSF53383">
    <property type="entry name" value="PLP-dependent transferases"/>
    <property type="match status" value="1"/>
</dbReference>
<dbReference type="InterPro" id="IPR005814">
    <property type="entry name" value="Aminotrans_3"/>
</dbReference>
<feature type="binding site" evidence="8">
    <location>
        <position position="311"/>
    </location>
    <ligand>
        <name>pyridoxal 5'-phosphate</name>
        <dbReference type="ChEBI" id="CHEBI:597326"/>
    </ligand>
</feature>
<name>A0A379AAX4_ENTAG</name>
<evidence type="ECO:0000256" key="4">
    <source>
        <dbReference type="ARBA" id="ARBA00022605"/>
    </source>
</evidence>
<sequence length="433" mass="46760">MPLSDFLCIFCDYYFKVAHQSSKWGHQWQRKKIAVTRETFDNVILPVYAPAQFVPVKGKGSRVWDQQGKEYIDFSGGIAVTALGHCHPALVETLKSQGETLWHTSNVFTNEPALRLASKLIQATFAERVFFANSGAEANEAAFKLARYYACKRHSPFKSKIIAFHNAFHGRTLFTVTVGGQPKYSDGFGPKPADIVHVPFNDLNAVKAVIDDHTCAIVVEPIQGEGGVVPATQEFMQGLRELCDQHQALLVLDEVQSGMGRSGKLFAYEHYGIQPDILTSAKALGGGFPVSAMLTTNEIASTMAPGVHGTTYGGNPLACAIAETALDIINTPEVLAGVETRRQHFVTALQAIDAKYDLFSDIRGKGLLIGAALKPQHAGKARDILNAAAAEGVMVLVAGTDVMRFAPSLIIEPADIEEGMSRFATAVGNVLNG</sequence>
<dbReference type="GO" id="GO:0009016">
    <property type="term" value="F:succinyldiaminopimelate transaminase activity"/>
    <property type="evidence" value="ECO:0007669"/>
    <property type="project" value="UniProtKB-UniRule"/>
</dbReference>
<dbReference type="STRING" id="549.BEE12_05085"/>
<dbReference type="GO" id="GO:0006526">
    <property type="term" value="P:L-arginine biosynthetic process"/>
    <property type="evidence" value="ECO:0007669"/>
    <property type="project" value="UniProtKB-UniRule"/>
</dbReference>
<feature type="binding site" evidence="8">
    <location>
        <position position="171"/>
    </location>
    <ligand>
        <name>N(2)-acetyl-L-ornithine</name>
        <dbReference type="ChEBI" id="CHEBI:57805"/>
    </ligand>
</feature>
<dbReference type="Proteomes" id="UP000254640">
    <property type="component" value="Unassembled WGS sequence"/>
</dbReference>
<keyword evidence="1 8" id="KW-0963">Cytoplasm</keyword>
<feature type="binding site" evidence="8">
    <location>
        <position position="310"/>
    </location>
    <ligand>
        <name>N(2)-acetyl-L-ornithine</name>
        <dbReference type="ChEBI" id="CHEBI:57805"/>
    </ligand>
</feature>
<dbReference type="AlphaFoldDB" id="A0A379AAX4"/>
<comment type="pathway">
    <text evidence="8">Amino-acid biosynthesis; L-arginine biosynthesis; N(2)-acetyl-L-ornithine from L-glutamate: step 4/4.</text>
</comment>
<accession>A0A379AAX4</accession>
<dbReference type="CDD" id="cd00610">
    <property type="entry name" value="OAT_like"/>
    <property type="match status" value="1"/>
</dbReference>
<keyword evidence="4 8" id="KW-0028">Amino-acid biosynthesis</keyword>
<comment type="function">
    <text evidence="8">Involved in both the arginine and lysine biosynthetic pathways.</text>
</comment>
<evidence type="ECO:0000313" key="10">
    <source>
        <dbReference type="Proteomes" id="UP000254640"/>
    </source>
</evidence>
<feature type="modified residue" description="N6-(pyridoxal phosphate)lysine" evidence="8">
    <location>
        <position position="282"/>
    </location>
</feature>
<dbReference type="UniPathway" id="UPA00068">
    <property type="reaction ID" value="UER00109"/>
</dbReference>
<dbReference type="GO" id="GO:0030170">
    <property type="term" value="F:pyridoxal phosphate binding"/>
    <property type="evidence" value="ECO:0007669"/>
    <property type="project" value="InterPro"/>
</dbReference>
<dbReference type="NCBIfam" id="NF002325">
    <property type="entry name" value="PRK01278.1"/>
    <property type="match status" value="1"/>
</dbReference>
<dbReference type="InterPro" id="IPR015424">
    <property type="entry name" value="PyrdxlP-dep_Trfase"/>
</dbReference>
<dbReference type="PROSITE" id="PS00600">
    <property type="entry name" value="AA_TRANSFER_CLASS_3"/>
    <property type="match status" value="1"/>
</dbReference>
<feature type="binding site" evidence="8">
    <location>
        <begin position="253"/>
        <end position="256"/>
    </location>
    <ligand>
        <name>pyridoxal 5'-phosphate</name>
        <dbReference type="ChEBI" id="CHEBI:597326"/>
    </ligand>
</feature>
<reference evidence="9 10" key="1">
    <citation type="submission" date="2018-06" db="EMBL/GenBank/DDBJ databases">
        <authorList>
            <consortium name="Pathogen Informatics"/>
            <person name="Doyle S."/>
        </authorList>
    </citation>
    <scope>NUCLEOTIDE SEQUENCE [LARGE SCALE GENOMIC DNA]</scope>
    <source>
        <strain evidence="9 10">NCTC9381</strain>
    </source>
</reference>
<dbReference type="EMBL" id="UGSO01000001">
    <property type="protein sequence ID" value="SUB14702.1"/>
    <property type="molecule type" value="Genomic_DNA"/>
</dbReference>
<dbReference type="GO" id="GO:0003992">
    <property type="term" value="F:N2-acetyl-L-ornithine:2-oxoglutarate 5-aminotransferase activity"/>
    <property type="evidence" value="ECO:0007669"/>
    <property type="project" value="UniProtKB-UniRule"/>
</dbReference>
<evidence type="ECO:0000256" key="3">
    <source>
        <dbReference type="ARBA" id="ARBA00022576"/>
    </source>
</evidence>
<keyword evidence="10" id="KW-1185">Reference proteome</keyword>
<evidence type="ECO:0000256" key="8">
    <source>
        <dbReference type="HAMAP-Rule" id="MF_01107"/>
    </source>
</evidence>
<protein>
    <recommendedName>
        <fullName evidence="8">Acetylornithine/succinyldiaminopimelate aminotransferase</fullName>
        <shortName evidence="8">ACOAT</shortName>
        <shortName evidence="8">DapATase</shortName>
        <shortName evidence="8">Succinyldiaminopimelate transferase</shortName>
        <ecNumber evidence="8">2.6.1.11</ecNumber>
        <ecNumber evidence="8">2.6.1.17</ecNumber>
    </recommendedName>
</protein>
<feature type="binding site" evidence="8">
    <location>
        <position position="168"/>
    </location>
    <ligand>
        <name>pyridoxal 5'-phosphate</name>
        <dbReference type="ChEBI" id="CHEBI:597326"/>
    </ligand>
</feature>
<dbReference type="UniPathway" id="UPA00034">
    <property type="reaction ID" value="UER00020"/>
</dbReference>
<feature type="binding site" evidence="8">
    <location>
        <begin position="135"/>
        <end position="136"/>
    </location>
    <ligand>
        <name>pyridoxal 5'-phosphate</name>
        <dbReference type="ChEBI" id="CHEBI:597326"/>
    </ligand>
</feature>
<keyword evidence="6 8" id="KW-0663">Pyridoxal phosphate</keyword>
<evidence type="ECO:0000256" key="5">
    <source>
        <dbReference type="ARBA" id="ARBA00022679"/>
    </source>
</evidence>
<evidence type="ECO:0000256" key="2">
    <source>
        <dbReference type="ARBA" id="ARBA00022571"/>
    </source>
</evidence>
<dbReference type="HAMAP" id="MF_01107">
    <property type="entry name" value="ArgD_aminotrans_3"/>
    <property type="match status" value="1"/>
</dbReference>
<comment type="subcellular location">
    <subcellularLocation>
        <location evidence="8">Cytoplasm</location>
    </subcellularLocation>
</comment>
<dbReference type="NCBIfam" id="TIGR03246">
    <property type="entry name" value="arg_catab_astC"/>
    <property type="match status" value="1"/>
</dbReference>
<dbReference type="NCBIfam" id="TIGR00707">
    <property type="entry name" value="argD"/>
    <property type="match status" value="1"/>
</dbReference>
<keyword evidence="5 8" id="KW-0808">Transferase</keyword>
<dbReference type="GO" id="GO:0009089">
    <property type="term" value="P:lysine biosynthetic process via diaminopimelate"/>
    <property type="evidence" value="ECO:0007669"/>
    <property type="project" value="UniProtKB-UniRule"/>
</dbReference>
<dbReference type="Gene3D" id="3.40.640.10">
    <property type="entry name" value="Type I PLP-dependent aspartate aminotransferase-like (Major domain)"/>
    <property type="match status" value="1"/>
</dbReference>
<comment type="catalytic activity">
    <reaction evidence="8">
        <text>N-succinyl-(2S,6S)-2,6-diaminopimelate + 2-oxoglutarate = (S)-2-succinylamino-6-oxoheptanedioate + L-glutamate</text>
        <dbReference type="Rhea" id="RHEA:11960"/>
        <dbReference type="ChEBI" id="CHEBI:15685"/>
        <dbReference type="ChEBI" id="CHEBI:16810"/>
        <dbReference type="ChEBI" id="CHEBI:29985"/>
        <dbReference type="ChEBI" id="CHEBI:58087"/>
        <dbReference type="EC" id="2.6.1.17"/>
    </reaction>
</comment>
<dbReference type="GO" id="GO:0042802">
    <property type="term" value="F:identical protein binding"/>
    <property type="evidence" value="ECO:0007669"/>
    <property type="project" value="TreeGrafter"/>
</dbReference>
<dbReference type="InterPro" id="IPR017652">
    <property type="entry name" value="Ac/SucOrn_transaminase_bac"/>
</dbReference>
<evidence type="ECO:0000256" key="7">
    <source>
        <dbReference type="ARBA" id="ARBA00023154"/>
    </source>
</evidence>
<comment type="cofactor">
    <cofactor evidence="8">
        <name>pyridoxal 5'-phosphate</name>
        <dbReference type="ChEBI" id="CHEBI:597326"/>
    </cofactor>
    <text evidence="8">Binds 1 pyridoxal phosphate per subunit.</text>
</comment>
<dbReference type="GO" id="GO:0005737">
    <property type="term" value="C:cytoplasm"/>
    <property type="evidence" value="ECO:0007669"/>
    <property type="project" value="UniProtKB-SubCell"/>
</dbReference>
<evidence type="ECO:0000256" key="6">
    <source>
        <dbReference type="ARBA" id="ARBA00022898"/>
    </source>
</evidence>
<dbReference type="InterPro" id="IPR049704">
    <property type="entry name" value="Aminotrans_3_PPA_site"/>
</dbReference>
<keyword evidence="2 8" id="KW-0055">Arginine biosynthesis</keyword>
<dbReference type="Pfam" id="PF00202">
    <property type="entry name" value="Aminotran_3"/>
    <property type="match status" value="1"/>
</dbReference>
<dbReference type="EC" id="2.6.1.11" evidence="8"/>
<dbReference type="PANTHER" id="PTHR11986:SF122">
    <property type="entry name" value="ACETYLORNITHINE_SUCCINYLDIAMINOPIMELATE AMINOTRANSFERASE"/>
    <property type="match status" value="1"/>
</dbReference>
<proteinExistence type="inferred from homology"/>
<dbReference type="FunFam" id="3.40.640.10:FF:000004">
    <property type="entry name" value="Acetylornithine aminotransferase"/>
    <property type="match status" value="1"/>
</dbReference>
<evidence type="ECO:0000313" key="9">
    <source>
        <dbReference type="EMBL" id="SUB14702.1"/>
    </source>
</evidence>
<dbReference type="InterPro" id="IPR004636">
    <property type="entry name" value="AcOrn/SuccOrn_fam"/>
</dbReference>
<gene>
    <name evidence="8 9" type="primary">argD</name>
    <name evidence="8" type="synonym">dapC</name>
    <name evidence="9" type="ORF">NCTC9381_00552</name>
</gene>
<evidence type="ECO:0000256" key="1">
    <source>
        <dbReference type="ARBA" id="ARBA00022490"/>
    </source>
</evidence>
<comment type="subunit">
    <text evidence="8">Homodimer.</text>
</comment>
<organism evidence="9 10">
    <name type="scientific">Enterobacter agglomerans</name>
    <name type="common">Erwinia herbicola</name>
    <name type="synonym">Pantoea agglomerans</name>
    <dbReference type="NCBI Taxonomy" id="549"/>
    <lineage>
        <taxon>Bacteria</taxon>
        <taxon>Pseudomonadati</taxon>
        <taxon>Pseudomonadota</taxon>
        <taxon>Gammaproteobacteria</taxon>
        <taxon>Enterobacterales</taxon>
        <taxon>Erwiniaceae</taxon>
        <taxon>Pantoea</taxon>
        <taxon>Pantoea agglomerans group</taxon>
    </lineage>
</organism>
<dbReference type="PIRSF" id="PIRSF000521">
    <property type="entry name" value="Transaminase_4ab_Lys_Orn"/>
    <property type="match status" value="1"/>
</dbReference>
<dbReference type="EC" id="2.6.1.17" evidence="8"/>
<keyword evidence="7 8" id="KW-0457">Lysine biosynthesis</keyword>
<keyword evidence="3 8" id="KW-0032">Aminotransferase</keyword>
<dbReference type="InterPro" id="IPR015422">
    <property type="entry name" value="PyrdxlP-dep_Trfase_small"/>
</dbReference>
<dbReference type="PANTHER" id="PTHR11986">
    <property type="entry name" value="AMINOTRANSFERASE CLASS III"/>
    <property type="match status" value="1"/>
</dbReference>